<reference evidence="2 3" key="1">
    <citation type="journal article" date="2014" name="Mol. Plant">
        <title>Chromosome Scale Genome Assembly and Transcriptome Profiling of Nannochloropsis gaditana in Nitrogen Depletion.</title>
        <authorList>
            <person name="Corteggiani Carpinelli E."/>
            <person name="Telatin A."/>
            <person name="Vitulo N."/>
            <person name="Forcato C."/>
            <person name="D'Angelo M."/>
            <person name="Schiavon R."/>
            <person name="Vezzi A."/>
            <person name="Giacometti G.M."/>
            <person name="Morosinotto T."/>
            <person name="Valle G."/>
        </authorList>
    </citation>
    <scope>NUCLEOTIDE SEQUENCE [LARGE SCALE GENOMIC DNA]</scope>
    <source>
        <strain evidence="2 3">B-31</strain>
    </source>
</reference>
<comment type="caution">
    <text evidence="2">The sequence shown here is derived from an EMBL/GenBank/DDBJ whole genome shotgun (WGS) entry which is preliminary data.</text>
</comment>
<gene>
    <name evidence="2" type="ORF">Naga_100355g1</name>
</gene>
<dbReference type="Proteomes" id="UP000019335">
    <property type="component" value="Chromosome 10"/>
</dbReference>
<evidence type="ECO:0000313" key="3">
    <source>
        <dbReference type="Proteomes" id="UP000019335"/>
    </source>
</evidence>
<proteinExistence type="predicted"/>
<organism evidence="2 3">
    <name type="scientific">Nannochloropsis gaditana</name>
    <dbReference type="NCBI Taxonomy" id="72520"/>
    <lineage>
        <taxon>Eukaryota</taxon>
        <taxon>Sar</taxon>
        <taxon>Stramenopiles</taxon>
        <taxon>Ochrophyta</taxon>
        <taxon>Eustigmatophyceae</taxon>
        <taxon>Eustigmatales</taxon>
        <taxon>Monodopsidaceae</taxon>
        <taxon>Nannochloropsis</taxon>
    </lineage>
</organism>
<keyword evidence="3" id="KW-1185">Reference proteome</keyword>
<protein>
    <submittedName>
        <fullName evidence="2">Uncharacterized protein</fullName>
    </submittedName>
</protein>
<feature type="region of interest" description="Disordered" evidence="1">
    <location>
        <begin position="59"/>
        <end position="81"/>
    </location>
</feature>
<feature type="non-terminal residue" evidence="2">
    <location>
        <position position="1"/>
    </location>
</feature>
<feature type="compositionally biased region" description="Basic and acidic residues" evidence="1">
    <location>
        <begin position="59"/>
        <end position="75"/>
    </location>
</feature>
<evidence type="ECO:0000256" key="1">
    <source>
        <dbReference type="SAM" id="MobiDB-lite"/>
    </source>
</evidence>
<dbReference type="EMBL" id="AZIL01000861">
    <property type="protein sequence ID" value="EWM25666.1"/>
    <property type="molecule type" value="Genomic_DNA"/>
</dbReference>
<evidence type="ECO:0000313" key="2">
    <source>
        <dbReference type="EMBL" id="EWM25666.1"/>
    </source>
</evidence>
<name>W7TYD7_9STRA</name>
<sequence>VFTRALPHVGRPPTHLPFPLTSLPPSFPPSLELAVQLLHLKPERRRRLERELRERWAAFTRGREEGREGGGERGGDGPGRQAMGEWLWAELFRDPAEGARRLR</sequence>
<accession>W7TYD7</accession>
<dbReference type="AlphaFoldDB" id="W7TYD7"/>